<feature type="transmembrane region" description="Helical" evidence="2">
    <location>
        <begin position="337"/>
        <end position="358"/>
    </location>
</feature>
<feature type="region of interest" description="Disordered" evidence="1">
    <location>
        <begin position="109"/>
        <end position="129"/>
    </location>
</feature>
<proteinExistence type="predicted"/>
<keyword evidence="2" id="KW-0812">Transmembrane</keyword>
<keyword evidence="4" id="KW-1185">Reference proteome</keyword>
<dbReference type="RefSeq" id="WP_302722034.1">
    <property type="nucleotide sequence ID" value="NZ_JAULRU010000418.1"/>
</dbReference>
<sequence length="373" mass="39860">MTEEALFDVYFTGKVKTGHSFKAAIAAFAKLAKIETTKAAQLVQHSRAIKKSISRDRAKLLQQQMEKLGLITTITPEGESISSFTTEATTPTSSGLTLEPMQPTAISAESEATVSEGPPEEPAVSPIEPQLPGECATASNRINEASTLEDDDPTSPSTVKIFIAAGAAAFIGALLWKFIAITFELELGLLAWAIGGMIGAAAVYYGAEGDSAAYLCGALALIAILGGKYWVASSFAETYLAEINSATTQADFDEFISVARDQIVPLEGALSSDYALRKYIVDKNYVVGVGPKDIPAETVAEFRAELEEDLNEARDVGSIKNVEELAERYGHVATSEFFKASFSWLDFLFLALGVYAAFNMARSGSSPLGRKAF</sequence>
<keyword evidence="2" id="KW-0472">Membrane</keyword>
<evidence type="ECO:0000313" key="3">
    <source>
        <dbReference type="EMBL" id="MDX6850623.1"/>
    </source>
</evidence>
<reference evidence="3 4" key="1">
    <citation type="submission" date="2023-11" db="EMBL/GenBank/DDBJ databases">
        <title>Gilvimarinus fulvus sp. nov., isolated from the surface of Kelp.</title>
        <authorList>
            <person name="Sun Y.Y."/>
            <person name="Gong Y."/>
            <person name="Du Z.J."/>
        </authorList>
    </citation>
    <scope>NUCLEOTIDE SEQUENCE [LARGE SCALE GENOMIC DNA]</scope>
    <source>
        <strain evidence="3 4">SDUM040013</strain>
    </source>
</reference>
<feature type="transmembrane region" description="Helical" evidence="2">
    <location>
        <begin position="187"/>
        <end position="206"/>
    </location>
</feature>
<evidence type="ECO:0000256" key="2">
    <source>
        <dbReference type="SAM" id="Phobius"/>
    </source>
</evidence>
<feature type="transmembrane region" description="Helical" evidence="2">
    <location>
        <begin position="212"/>
        <end position="231"/>
    </location>
</feature>
<comment type="caution">
    <text evidence="3">The sequence shown here is derived from an EMBL/GenBank/DDBJ whole genome shotgun (WGS) entry which is preliminary data.</text>
</comment>
<name>A0ABU4S407_9GAMM</name>
<protein>
    <submittedName>
        <fullName evidence="3">Uncharacterized protein</fullName>
    </submittedName>
</protein>
<evidence type="ECO:0000313" key="4">
    <source>
        <dbReference type="Proteomes" id="UP001273505"/>
    </source>
</evidence>
<dbReference type="EMBL" id="JAXAFO010000028">
    <property type="protein sequence ID" value="MDX6850623.1"/>
    <property type="molecule type" value="Genomic_DNA"/>
</dbReference>
<gene>
    <name evidence="3" type="ORF">SCD92_14720</name>
</gene>
<evidence type="ECO:0000256" key="1">
    <source>
        <dbReference type="SAM" id="MobiDB-lite"/>
    </source>
</evidence>
<organism evidence="3 4">
    <name type="scientific">Gilvimarinus gilvus</name>
    <dbReference type="NCBI Taxonomy" id="3058038"/>
    <lineage>
        <taxon>Bacteria</taxon>
        <taxon>Pseudomonadati</taxon>
        <taxon>Pseudomonadota</taxon>
        <taxon>Gammaproteobacteria</taxon>
        <taxon>Cellvibrionales</taxon>
        <taxon>Cellvibrionaceae</taxon>
        <taxon>Gilvimarinus</taxon>
    </lineage>
</organism>
<keyword evidence="2" id="KW-1133">Transmembrane helix</keyword>
<accession>A0ABU4S407</accession>
<dbReference type="Proteomes" id="UP001273505">
    <property type="component" value="Unassembled WGS sequence"/>
</dbReference>
<feature type="transmembrane region" description="Helical" evidence="2">
    <location>
        <begin position="161"/>
        <end position="180"/>
    </location>
</feature>